<dbReference type="SUPFAM" id="SSF52964">
    <property type="entry name" value="TolB, N-terminal domain"/>
    <property type="match status" value="1"/>
</dbReference>
<dbReference type="Pfam" id="PF04052">
    <property type="entry name" value="TolB_N"/>
    <property type="match status" value="1"/>
</dbReference>
<dbReference type="EMBL" id="DACSEO010000174">
    <property type="protein sequence ID" value="HAT1685299.1"/>
    <property type="molecule type" value="Genomic_DNA"/>
</dbReference>
<proteinExistence type="predicted"/>
<name>A0AAN5LEZ4_KLEOX</name>
<protein>
    <submittedName>
        <fullName evidence="3">Tol-Pal system protein TolB</fullName>
    </submittedName>
</protein>
<evidence type="ECO:0000313" key="3">
    <source>
        <dbReference type="EMBL" id="HAT1685299.1"/>
    </source>
</evidence>
<reference evidence="3" key="1">
    <citation type="journal article" date="2018" name="Genome Biol.">
        <title>SKESA: strategic k-mer extension for scrupulous assemblies.</title>
        <authorList>
            <person name="Souvorov A."/>
            <person name="Agarwala R."/>
            <person name="Lipman D.J."/>
        </authorList>
    </citation>
    <scope>NUCLEOTIDE SEQUENCE</scope>
    <source>
        <strain evidence="3">R404</strain>
    </source>
</reference>
<dbReference type="AlphaFoldDB" id="A0AAN5LEZ4"/>
<organism evidence="3 4">
    <name type="scientific">Klebsiella oxytoca</name>
    <dbReference type="NCBI Taxonomy" id="571"/>
    <lineage>
        <taxon>Bacteria</taxon>
        <taxon>Pseudomonadati</taxon>
        <taxon>Pseudomonadota</taxon>
        <taxon>Gammaproteobacteria</taxon>
        <taxon>Enterobacterales</taxon>
        <taxon>Enterobacteriaceae</taxon>
        <taxon>Klebsiella/Raoultella group</taxon>
        <taxon>Klebsiella</taxon>
    </lineage>
</organism>
<dbReference type="Proteomes" id="UP000856143">
    <property type="component" value="Unassembled WGS sequence"/>
</dbReference>
<dbReference type="GO" id="GO:0015031">
    <property type="term" value="P:protein transport"/>
    <property type="evidence" value="ECO:0007669"/>
    <property type="project" value="InterPro"/>
</dbReference>
<accession>A0AAN5LEZ4</accession>
<evidence type="ECO:0000313" key="4">
    <source>
        <dbReference type="Proteomes" id="UP000856143"/>
    </source>
</evidence>
<dbReference type="Gene3D" id="3.40.50.10070">
    <property type="entry name" value="TolB, N-terminal domain"/>
    <property type="match status" value="1"/>
</dbReference>
<feature type="domain" description="TolB N-terminal" evidence="1">
    <location>
        <begin position="24"/>
        <end position="125"/>
    </location>
</feature>
<reference evidence="3" key="2">
    <citation type="submission" date="2020-11" db="EMBL/GenBank/DDBJ databases">
        <authorList>
            <consortium name="NCBI Pathogen Detection Project"/>
        </authorList>
    </citation>
    <scope>NUCLEOTIDE SEQUENCE</scope>
    <source>
        <strain evidence="3">R404</strain>
    </source>
</reference>
<feature type="non-terminal residue" evidence="3">
    <location>
        <position position="199"/>
    </location>
</feature>
<dbReference type="EMBL" id="DACSEO010000047">
    <property type="protein sequence ID" value="HAT1682930.1"/>
    <property type="molecule type" value="Genomic_DNA"/>
</dbReference>
<dbReference type="InterPro" id="IPR007195">
    <property type="entry name" value="TolB_N"/>
</dbReference>
<evidence type="ECO:0000259" key="1">
    <source>
        <dbReference type="Pfam" id="PF04052"/>
    </source>
</evidence>
<comment type="caution">
    <text evidence="3">The sequence shown here is derived from an EMBL/GenBank/DDBJ whole genome shotgun (WGS) entry which is preliminary data.</text>
</comment>
<gene>
    <name evidence="3" type="primary">tolB</name>
    <name evidence="2" type="ORF">I8Y21_003641</name>
    <name evidence="3" type="ORF">I8Y21_006150</name>
</gene>
<sequence length="199" mass="21961">MRPLTHFISLLLLFWLTTADAEIRIEITQGNNEAMPVAVVPFSWSGTGAAPAETGTIIADDLRHSGRFNPVNTRLLPQTPDSASAVTPSLWRALGVSYVVVGNIQPGANGQYLISYQMVNTSTDAEVVMSQAQFSVSKPAMRDAAHTISNRIYEKLTGTPGAFRTRIAFVARTRDLRFPWEIRVSDYDGYHSFVVRRSS</sequence>
<dbReference type="GO" id="GO:0042597">
    <property type="term" value="C:periplasmic space"/>
    <property type="evidence" value="ECO:0007669"/>
    <property type="project" value="InterPro"/>
</dbReference>
<evidence type="ECO:0000313" key="2">
    <source>
        <dbReference type="EMBL" id="HAT1682930.1"/>
    </source>
</evidence>